<gene>
    <name evidence="1" type="ORF">THRCLA_23277</name>
</gene>
<dbReference type="Proteomes" id="UP000243217">
    <property type="component" value="Unassembled WGS sequence"/>
</dbReference>
<accession>A0A1V9Y841</accession>
<dbReference type="EMBL" id="JNBS01004873">
    <property type="protein sequence ID" value="OQR81895.1"/>
    <property type="molecule type" value="Genomic_DNA"/>
</dbReference>
<comment type="caution">
    <text evidence="1">The sequence shown here is derived from an EMBL/GenBank/DDBJ whole genome shotgun (WGS) entry which is preliminary data.</text>
</comment>
<proteinExistence type="predicted"/>
<evidence type="ECO:0000313" key="2">
    <source>
        <dbReference type="Proteomes" id="UP000243217"/>
    </source>
</evidence>
<dbReference type="OrthoDB" id="69007at2759"/>
<name>A0A1V9Y841_9STRA</name>
<organism evidence="1 2">
    <name type="scientific">Thraustotheca clavata</name>
    <dbReference type="NCBI Taxonomy" id="74557"/>
    <lineage>
        <taxon>Eukaryota</taxon>
        <taxon>Sar</taxon>
        <taxon>Stramenopiles</taxon>
        <taxon>Oomycota</taxon>
        <taxon>Saprolegniomycetes</taxon>
        <taxon>Saprolegniales</taxon>
        <taxon>Achlyaceae</taxon>
        <taxon>Thraustotheca</taxon>
    </lineage>
</organism>
<protein>
    <submittedName>
        <fullName evidence="1">Uncharacterized protein</fullName>
    </submittedName>
</protein>
<evidence type="ECO:0000313" key="1">
    <source>
        <dbReference type="EMBL" id="OQR81895.1"/>
    </source>
</evidence>
<keyword evidence="2" id="KW-1185">Reference proteome</keyword>
<reference evidence="1 2" key="1">
    <citation type="journal article" date="2014" name="Genome Biol. Evol.">
        <title>The secreted proteins of Achlya hypogyna and Thraustotheca clavata identify the ancestral oomycete secretome and reveal gene acquisitions by horizontal gene transfer.</title>
        <authorList>
            <person name="Misner I."/>
            <person name="Blouin N."/>
            <person name="Leonard G."/>
            <person name="Richards T.A."/>
            <person name="Lane C.E."/>
        </authorList>
    </citation>
    <scope>NUCLEOTIDE SEQUENCE [LARGE SCALE GENOMIC DNA]</scope>
    <source>
        <strain evidence="1 2">ATCC 34112</strain>
    </source>
</reference>
<dbReference type="AlphaFoldDB" id="A0A1V9Y841"/>
<sequence length="152" mass="17024">METLDAVLVPLPRAVCLPSPATLNAAVPKLQLTEEEAQQLSIRRELAFERAKNNHNNCAAILLGSLETQAIELIPAHEETKIKQREEELRKQIQAVKMENCALETKLAQSAEATTQRLMKEGWEALSCFAMIKEESMQENTQIAPEKVLTML</sequence>